<keyword evidence="2" id="KW-1003">Cell membrane</keyword>
<keyword evidence="5 6" id="KW-0472">Membrane</keyword>
<evidence type="ECO:0000256" key="3">
    <source>
        <dbReference type="ARBA" id="ARBA00022692"/>
    </source>
</evidence>
<comment type="caution">
    <text evidence="7">The sequence shown here is derived from an EMBL/GenBank/DDBJ whole genome shotgun (WGS) entry which is preliminary data.</text>
</comment>
<feature type="transmembrane region" description="Helical" evidence="6">
    <location>
        <begin position="148"/>
        <end position="171"/>
    </location>
</feature>
<dbReference type="InterPro" id="IPR019108">
    <property type="entry name" value="Caa3_assmbl_CtaG-rel"/>
</dbReference>
<organism evidence="7 8">
    <name type="scientific">Actinocrinis puniceicyclus</name>
    <dbReference type="NCBI Taxonomy" id="977794"/>
    <lineage>
        <taxon>Bacteria</taxon>
        <taxon>Bacillati</taxon>
        <taxon>Actinomycetota</taxon>
        <taxon>Actinomycetes</taxon>
        <taxon>Catenulisporales</taxon>
        <taxon>Actinospicaceae</taxon>
        <taxon>Actinocrinis</taxon>
    </lineage>
</organism>
<evidence type="ECO:0000256" key="4">
    <source>
        <dbReference type="ARBA" id="ARBA00022989"/>
    </source>
</evidence>
<feature type="transmembrane region" description="Helical" evidence="6">
    <location>
        <begin position="223"/>
        <end position="249"/>
    </location>
</feature>
<evidence type="ECO:0000256" key="5">
    <source>
        <dbReference type="ARBA" id="ARBA00023136"/>
    </source>
</evidence>
<dbReference type="EMBL" id="JAGSXH010000037">
    <property type="protein sequence ID" value="MBS2963898.1"/>
    <property type="molecule type" value="Genomic_DNA"/>
</dbReference>
<reference evidence="7" key="1">
    <citation type="submission" date="2021-04" db="EMBL/GenBank/DDBJ databases">
        <title>Genome based classification of Actinospica acidithermotolerans sp. nov., an actinobacterium isolated from an Indonesian hot spring.</title>
        <authorList>
            <person name="Kusuma A.B."/>
            <person name="Putra K.E."/>
            <person name="Nafisah S."/>
            <person name="Loh J."/>
            <person name="Nouioui I."/>
            <person name="Goodfellow M."/>
        </authorList>
    </citation>
    <scope>NUCLEOTIDE SEQUENCE</scope>
    <source>
        <strain evidence="7">DSM 45618</strain>
    </source>
</reference>
<keyword evidence="8" id="KW-1185">Reference proteome</keyword>
<evidence type="ECO:0000313" key="7">
    <source>
        <dbReference type="EMBL" id="MBS2963898.1"/>
    </source>
</evidence>
<sequence>MTGLSAALSLSGMPGMPGMGGPPPPPSFARMWTLAPSPFFLVVIVVLLALYAAGMTRMLRRGDGWPIARAVSFLAGLVLLFAMTCTGLAEYGMYLFSAHMLQHMVLSMAVPLFLLLGAPITLMLRALRPAAAGHTGPRELLLGLLHSRFARVVSSPLFTLPLFVASLYGLYFTTLFDVLMRSAAGHDFMLVHFLAVGLLFFWPIMGVDPAPHRSPYVIRILELFAAMPFHAFFGVAVMMSSSLITRTFAHPPASWGVDPASDQSTGGGLAWAFGEVPTLIVLLVLFIQWSRSDEREARRNDRKADRDGDLELSDYNAYLAGLAAREQHVTAAENPIAPIA</sequence>
<evidence type="ECO:0000313" key="8">
    <source>
        <dbReference type="Proteomes" id="UP000677913"/>
    </source>
</evidence>
<feature type="transmembrane region" description="Helical" evidence="6">
    <location>
        <begin position="183"/>
        <end position="202"/>
    </location>
</feature>
<dbReference type="AlphaFoldDB" id="A0A8J7WKD0"/>
<keyword evidence="3 6" id="KW-0812">Transmembrane</keyword>
<evidence type="ECO:0000256" key="6">
    <source>
        <dbReference type="SAM" id="Phobius"/>
    </source>
</evidence>
<evidence type="ECO:0000256" key="1">
    <source>
        <dbReference type="ARBA" id="ARBA00004651"/>
    </source>
</evidence>
<protein>
    <submittedName>
        <fullName evidence="7">Cytochrome c oxidase assembly protein</fullName>
    </submittedName>
</protein>
<dbReference type="Pfam" id="PF09678">
    <property type="entry name" value="Caa3_CtaG"/>
    <property type="match status" value="1"/>
</dbReference>
<keyword evidence="4 6" id="KW-1133">Transmembrane helix</keyword>
<feature type="transmembrane region" description="Helical" evidence="6">
    <location>
        <begin position="39"/>
        <end position="59"/>
    </location>
</feature>
<gene>
    <name evidence="7" type="ORF">KGA66_12640</name>
</gene>
<feature type="transmembrane region" description="Helical" evidence="6">
    <location>
        <begin position="105"/>
        <end position="127"/>
    </location>
</feature>
<feature type="transmembrane region" description="Helical" evidence="6">
    <location>
        <begin position="71"/>
        <end position="93"/>
    </location>
</feature>
<accession>A0A8J7WKD0</accession>
<name>A0A8J7WKD0_9ACTN</name>
<feature type="transmembrane region" description="Helical" evidence="6">
    <location>
        <begin position="269"/>
        <end position="289"/>
    </location>
</feature>
<comment type="subcellular location">
    <subcellularLocation>
        <location evidence="1">Cell membrane</location>
        <topology evidence="1">Multi-pass membrane protein</topology>
    </subcellularLocation>
</comment>
<dbReference type="GO" id="GO:0005886">
    <property type="term" value="C:plasma membrane"/>
    <property type="evidence" value="ECO:0007669"/>
    <property type="project" value="UniProtKB-SubCell"/>
</dbReference>
<dbReference type="Proteomes" id="UP000677913">
    <property type="component" value="Unassembled WGS sequence"/>
</dbReference>
<proteinExistence type="predicted"/>
<evidence type="ECO:0000256" key="2">
    <source>
        <dbReference type="ARBA" id="ARBA00022475"/>
    </source>
</evidence>